<feature type="signal peptide" evidence="2">
    <location>
        <begin position="1"/>
        <end position="31"/>
    </location>
</feature>
<proteinExistence type="predicted"/>
<organism evidence="3 4">
    <name type="scientific">Streptomyces actuosus</name>
    <dbReference type="NCBI Taxonomy" id="1885"/>
    <lineage>
        <taxon>Bacteria</taxon>
        <taxon>Bacillati</taxon>
        <taxon>Actinomycetota</taxon>
        <taxon>Actinomycetes</taxon>
        <taxon>Kitasatosporales</taxon>
        <taxon>Streptomycetaceae</taxon>
        <taxon>Streptomyces</taxon>
    </lineage>
</organism>
<name>A0A2U9PAL3_STRAS</name>
<gene>
    <name evidence="3" type="ORF">DMT42_30160</name>
</gene>
<dbReference type="RefSeq" id="WP_110632233.1">
    <property type="nucleotide sequence ID" value="NZ_CP029788.1"/>
</dbReference>
<accession>A0A2U9PAL3</accession>
<evidence type="ECO:0000313" key="4">
    <source>
        <dbReference type="Proteomes" id="UP000247634"/>
    </source>
</evidence>
<feature type="chain" id="PRO_5016053131" evidence="2">
    <location>
        <begin position="32"/>
        <end position="67"/>
    </location>
</feature>
<feature type="region of interest" description="Disordered" evidence="1">
    <location>
        <begin position="28"/>
        <end position="67"/>
    </location>
</feature>
<evidence type="ECO:0000256" key="2">
    <source>
        <dbReference type="SAM" id="SignalP"/>
    </source>
</evidence>
<protein>
    <submittedName>
        <fullName evidence="3">Uncharacterized protein</fullName>
    </submittedName>
</protein>
<dbReference type="EMBL" id="CP029788">
    <property type="protein sequence ID" value="AWT46141.1"/>
    <property type="molecule type" value="Genomic_DNA"/>
</dbReference>
<evidence type="ECO:0000256" key="1">
    <source>
        <dbReference type="SAM" id="MobiDB-lite"/>
    </source>
</evidence>
<dbReference type="KEGG" id="sact:DMT42_30160"/>
<dbReference type="AlphaFoldDB" id="A0A2U9PAL3"/>
<evidence type="ECO:0000313" key="3">
    <source>
        <dbReference type="EMBL" id="AWT46141.1"/>
    </source>
</evidence>
<feature type="compositionally biased region" description="Basic and acidic residues" evidence="1">
    <location>
        <begin position="58"/>
        <end position="67"/>
    </location>
</feature>
<keyword evidence="4" id="KW-1185">Reference proteome</keyword>
<feature type="compositionally biased region" description="Acidic residues" evidence="1">
    <location>
        <begin position="47"/>
        <end position="57"/>
    </location>
</feature>
<sequence length="67" mass="6905">MNLTKRTAVLLALAALTATLTALAVAGPAQAAAHHDPSHRHAAAADPVDEPEDVELDEAGRPDLTED</sequence>
<keyword evidence="2" id="KW-0732">Signal</keyword>
<reference evidence="3 4" key="1">
    <citation type="submission" date="2018-06" db="EMBL/GenBank/DDBJ databases">
        <title>The complete genome sequence of a nosiheptide producer Streptomyces actuosus ATCC 25421: deducing the ability of producing a new class III lantibiotics.</title>
        <authorList>
            <person name="Liu W."/>
            <person name="Sun F."/>
            <person name="Hu Y."/>
        </authorList>
    </citation>
    <scope>NUCLEOTIDE SEQUENCE [LARGE SCALE GENOMIC DNA]</scope>
    <source>
        <strain evidence="3 4">ATCC 25421</strain>
    </source>
</reference>
<dbReference type="Proteomes" id="UP000247634">
    <property type="component" value="Chromosome"/>
</dbReference>